<feature type="transmembrane region" description="Helical" evidence="1">
    <location>
        <begin position="52"/>
        <end position="70"/>
    </location>
</feature>
<reference evidence="2 3" key="1">
    <citation type="journal article" date="2010" name="J. Bacteriol.">
        <title>Genome sequence of Fulvimarina pelagi HTCC2506T, a Mn(II)-oxidizing alphaproteobacterium possessing an aerobic anoxygenic photosynthetic gene cluster and Xanthorhodopsin.</title>
        <authorList>
            <person name="Kang I."/>
            <person name="Oh H.M."/>
            <person name="Lim S.I."/>
            <person name="Ferriera S."/>
            <person name="Giovannoni S.J."/>
            <person name="Cho J.C."/>
        </authorList>
    </citation>
    <scope>NUCLEOTIDE SEQUENCE [LARGE SCALE GENOMIC DNA]</scope>
    <source>
        <strain evidence="2 3">HTCC2506</strain>
    </source>
</reference>
<dbReference type="Proteomes" id="UP000004310">
    <property type="component" value="Unassembled WGS sequence"/>
</dbReference>
<evidence type="ECO:0000313" key="3">
    <source>
        <dbReference type="Proteomes" id="UP000004310"/>
    </source>
</evidence>
<evidence type="ECO:0000256" key="1">
    <source>
        <dbReference type="SAM" id="Phobius"/>
    </source>
</evidence>
<gene>
    <name evidence="2" type="ORF">FP2506_00040</name>
</gene>
<evidence type="ECO:0000313" key="2">
    <source>
        <dbReference type="EMBL" id="EAU39756.1"/>
    </source>
</evidence>
<dbReference type="EMBL" id="AATP01000012">
    <property type="protein sequence ID" value="EAU39756.1"/>
    <property type="molecule type" value="Genomic_DNA"/>
</dbReference>
<keyword evidence="1" id="KW-1133">Transmembrane helix</keyword>
<dbReference type="RefSeq" id="WP_007068895.1">
    <property type="nucleotide sequence ID" value="NZ_DS022273.1"/>
</dbReference>
<keyword evidence="1" id="KW-0812">Transmembrane</keyword>
<accession>Q0FXX7</accession>
<sequence>MSLITGLLLGVISIIAMRMTGIERQRGTWVTTVLAIASFYVVFAVEYGNHSTLIIHTIIAAVSAFFAVLATATNAWWLAATLIAHGVFDLAAGRILPDPSPSWWGPFCVGVDLTLGVWLTSMVYRGDFDDLPGN</sequence>
<keyword evidence="3" id="KW-1185">Reference proteome</keyword>
<organism evidence="2 3">
    <name type="scientific">Fulvimarina pelagi HTCC2506</name>
    <dbReference type="NCBI Taxonomy" id="314231"/>
    <lineage>
        <taxon>Bacteria</taxon>
        <taxon>Pseudomonadati</taxon>
        <taxon>Pseudomonadota</taxon>
        <taxon>Alphaproteobacteria</taxon>
        <taxon>Hyphomicrobiales</taxon>
        <taxon>Aurantimonadaceae</taxon>
        <taxon>Fulvimarina</taxon>
    </lineage>
</organism>
<dbReference type="AlphaFoldDB" id="Q0FXX7"/>
<proteinExistence type="predicted"/>
<comment type="caution">
    <text evidence="2">The sequence shown here is derived from an EMBL/GenBank/DDBJ whole genome shotgun (WGS) entry which is preliminary data.</text>
</comment>
<keyword evidence="1" id="KW-0472">Membrane</keyword>
<feature type="transmembrane region" description="Helical" evidence="1">
    <location>
        <begin position="28"/>
        <end position="45"/>
    </location>
</feature>
<protein>
    <submittedName>
        <fullName evidence="2">Uncharacterized protein</fullName>
    </submittedName>
</protein>
<dbReference type="HOGENOM" id="CLU_1904304_0_0_5"/>
<name>Q0FXX7_9HYPH</name>
<dbReference type="eggNOG" id="ENOG5033ADK">
    <property type="taxonomic scope" value="Bacteria"/>
</dbReference>